<dbReference type="RefSeq" id="WP_150044092.1">
    <property type="nucleotide sequence ID" value="NZ_OW485601.1"/>
</dbReference>
<accession>A0A5M6ILY3</accession>
<dbReference type="SUPFAM" id="SSF50475">
    <property type="entry name" value="FMN-binding split barrel"/>
    <property type="match status" value="1"/>
</dbReference>
<evidence type="ECO:0000313" key="2">
    <source>
        <dbReference type="Proteomes" id="UP000325255"/>
    </source>
</evidence>
<protein>
    <submittedName>
        <fullName evidence="1">Pyridoxamine 5'-phosphate oxidase family protein</fullName>
    </submittedName>
</protein>
<dbReference type="InterPro" id="IPR012349">
    <property type="entry name" value="Split_barrel_FMN-bd"/>
</dbReference>
<dbReference type="Pfam" id="PF12900">
    <property type="entry name" value="Pyridox_ox_2"/>
    <property type="match status" value="1"/>
</dbReference>
<keyword evidence="2" id="KW-1185">Reference proteome</keyword>
<proteinExistence type="predicted"/>
<evidence type="ECO:0000313" key="1">
    <source>
        <dbReference type="EMBL" id="KAA5609212.1"/>
    </source>
</evidence>
<reference evidence="1 2" key="1">
    <citation type="submission" date="2019-09" db="EMBL/GenBank/DDBJ databases">
        <title>Genome sequence of Rhodovastum atsumiense, a diverse member of the Acetobacteraceae family of non-sulfur purple photosynthetic bacteria.</title>
        <authorList>
            <person name="Meyer T."/>
            <person name="Kyndt J."/>
        </authorList>
    </citation>
    <scope>NUCLEOTIDE SEQUENCE [LARGE SCALE GENOMIC DNA]</scope>
    <source>
        <strain evidence="1 2">DSM 21279</strain>
    </source>
</reference>
<sequence length="215" mass="24239">MSEAPSERTRVRRYHWLAKYDTETIHGIIDAMPFAHIAYVHEGRPVVTPIMQWREGDTLYWHGSNASRMMRSVDGQEVCVCISIVDGLVLARSAYNYNINHRSVMVFGTARKITDDDEKRRQLARFVNGLVPGQWDRLRPVTDQELKATALLSLPLAEASAKVRTGQPEDDDTDYCFPAWAGVVPVGVRVDAPVADPRNLPDVTMPPEVLSFRYG</sequence>
<dbReference type="Gene3D" id="2.30.110.10">
    <property type="entry name" value="Electron Transport, Fmn-binding Protein, Chain A"/>
    <property type="match status" value="1"/>
</dbReference>
<dbReference type="EMBL" id="VWPK01000056">
    <property type="protein sequence ID" value="KAA5609212.1"/>
    <property type="molecule type" value="Genomic_DNA"/>
</dbReference>
<dbReference type="PANTHER" id="PTHR34071">
    <property type="entry name" value="5-NITROIMIDAZOLE ANTIBIOTICS RESISTANCE PROTEIN, NIMA-FAMILY-RELATED PROTEIN-RELATED"/>
    <property type="match status" value="1"/>
</dbReference>
<gene>
    <name evidence="1" type="ORF">F1189_25295</name>
</gene>
<dbReference type="OrthoDB" id="116031at2"/>
<name>A0A5M6ILY3_9PROT</name>
<organism evidence="1 2">
    <name type="scientific">Rhodovastum atsumiense</name>
    <dbReference type="NCBI Taxonomy" id="504468"/>
    <lineage>
        <taxon>Bacteria</taxon>
        <taxon>Pseudomonadati</taxon>
        <taxon>Pseudomonadota</taxon>
        <taxon>Alphaproteobacteria</taxon>
        <taxon>Acetobacterales</taxon>
        <taxon>Acetobacteraceae</taxon>
        <taxon>Rhodovastum</taxon>
    </lineage>
</organism>
<comment type="caution">
    <text evidence="1">The sequence shown here is derived from an EMBL/GenBank/DDBJ whole genome shotgun (WGS) entry which is preliminary data.</text>
</comment>
<dbReference type="AlphaFoldDB" id="A0A5M6ILY3"/>
<dbReference type="PANTHER" id="PTHR34071:SF2">
    <property type="entry name" value="FLAVIN-NUCLEOTIDE-BINDING PROTEIN"/>
    <property type="match status" value="1"/>
</dbReference>
<dbReference type="Proteomes" id="UP000325255">
    <property type="component" value="Unassembled WGS sequence"/>
</dbReference>
<dbReference type="InterPro" id="IPR024747">
    <property type="entry name" value="Pyridox_Oxase-rel"/>
</dbReference>